<dbReference type="AlphaFoldDB" id="A0AAE9Y8S1"/>
<accession>A0AAE9Y8S1</accession>
<evidence type="ECO:0000259" key="5">
    <source>
        <dbReference type="Pfam" id="PF00296"/>
    </source>
</evidence>
<keyword evidence="2" id="KW-0288">FMN</keyword>
<dbReference type="NCBIfam" id="TIGR03621">
    <property type="entry name" value="F420_MSMEG_2516"/>
    <property type="match status" value="1"/>
</dbReference>
<proteinExistence type="predicted"/>
<evidence type="ECO:0000256" key="2">
    <source>
        <dbReference type="ARBA" id="ARBA00022643"/>
    </source>
</evidence>
<dbReference type="GO" id="GO:0008726">
    <property type="term" value="F:alkanesulfonate monooxygenase activity"/>
    <property type="evidence" value="ECO:0007669"/>
    <property type="project" value="TreeGrafter"/>
</dbReference>
<keyword evidence="1" id="KW-0285">Flavoprotein</keyword>
<sequence length="312" mass="33458">MASSRPFRFGVQHATAPDGPGWVERARQAEDLGYSTLFMPDHFGDQLSPTVALQAAADATTTLRVGALVYDNDYRHPVVLAKDCATIDLLSGGRLELGLGAGWMTSDYEQSGIPLEPAKVRVERMEEAVAVLKGAFGDGPFDHAGTHYTVTGYDGHPKPAQRPHPPLLIGGGKRRVLSFAAREAQIVGINPTIPNGKVDADAAVTGTAAATDEKVGWIREAAGDRYGDLELNALHFATIITDDRAGTIEMMAPLFGIPPEDVEDYPHALIGTVDQICEDLESRRERWDLSYVVVQADAVEAFAPVVARLAGS</sequence>
<dbReference type="Pfam" id="PF00296">
    <property type="entry name" value="Bac_luciferase"/>
    <property type="match status" value="1"/>
</dbReference>
<dbReference type="Gene3D" id="3.20.20.30">
    <property type="entry name" value="Luciferase-like domain"/>
    <property type="match status" value="1"/>
</dbReference>
<dbReference type="InterPro" id="IPR019923">
    <property type="entry name" value="Lucif-like_OxRdtase_MSMEG_2516"/>
</dbReference>
<evidence type="ECO:0000256" key="1">
    <source>
        <dbReference type="ARBA" id="ARBA00022630"/>
    </source>
</evidence>
<dbReference type="KEGG" id="ima:PO878_08150"/>
<keyword evidence="3" id="KW-0560">Oxidoreductase</keyword>
<organism evidence="6 7">
    <name type="scientific">Iamia majanohamensis</name>
    <dbReference type="NCBI Taxonomy" id="467976"/>
    <lineage>
        <taxon>Bacteria</taxon>
        <taxon>Bacillati</taxon>
        <taxon>Actinomycetota</taxon>
        <taxon>Acidimicrobiia</taxon>
        <taxon>Acidimicrobiales</taxon>
        <taxon>Iamiaceae</taxon>
        <taxon>Iamia</taxon>
    </lineage>
</organism>
<evidence type="ECO:0000256" key="3">
    <source>
        <dbReference type="ARBA" id="ARBA00023002"/>
    </source>
</evidence>
<feature type="domain" description="Luciferase-like" evidence="5">
    <location>
        <begin position="8"/>
        <end position="210"/>
    </location>
</feature>
<keyword evidence="7" id="KW-1185">Reference proteome</keyword>
<dbReference type="InterPro" id="IPR011251">
    <property type="entry name" value="Luciferase-like_dom"/>
</dbReference>
<dbReference type="SUPFAM" id="SSF51679">
    <property type="entry name" value="Bacterial luciferase-like"/>
    <property type="match status" value="1"/>
</dbReference>
<evidence type="ECO:0000313" key="6">
    <source>
        <dbReference type="EMBL" id="WCO68697.1"/>
    </source>
</evidence>
<dbReference type="Proteomes" id="UP001216390">
    <property type="component" value="Chromosome"/>
</dbReference>
<dbReference type="PANTHER" id="PTHR42847">
    <property type="entry name" value="ALKANESULFONATE MONOOXYGENASE"/>
    <property type="match status" value="1"/>
</dbReference>
<dbReference type="PANTHER" id="PTHR42847:SF4">
    <property type="entry name" value="ALKANESULFONATE MONOOXYGENASE-RELATED"/>
    <property type="match status" value="1"/>
</dbReference>
<reference evidence="6" key="1">
    <citation type="submission" date="2023-01" db="EMBL/GenBank/DDBJ databases">
        <title>The diversity of Class Acidimicrobiia in South China Sea sediment environments and the proposal of Iamia marina sp. nov., a novel species of the genus Iamia.</title>
        <authorList>
            <person name="He Y."/>
            <person name="Tian X."/>
        </authorList>
    </citation>
    <scope>NUCLEOTIDE SEQUENCE</scope>
    <source>
        <strain evidence="6">DSM 19957</strain>
    </source>
</reference>
<protein>
    <submittedName>
        <fullName evidence="6">TIGR03621 family F420-dependent LLM class oxidoreductase</fullName>
    </submittedName>
</protein>
<dbReference type="EMBL" id="CP116942">
    <property type="protein sequence ID" value="WCO68697.1"/>
    <property type="molecule type" value="Genomic_DNA"/>
</dbReference>
<dbReference type="InterPro" id="IPR036661">
    <property type="entry name" value="Luciferase-like_sf"/>
</dbReference>
<dbReference type="InterPro" id="IPR050172">
    <property type="entry name" value="SsuD_RutA_monooxygenase"/>
</dbReference>
<evidence type="ECO:0000256" key="4">
    <source>
        <dbReference type="ARBA" id="ARBA00023033"/>
    </source>
</evidence>
<dbReference type="RefSeq" id="WP_272738213.1">
    <property type="nucleotide sequence ID" value="NZ_CP116942.1"/>
</dbReference>
<dbReference type="GO" id="GO:0046306">
    <property type="term" value="P:alkanesulfonate catabolic process"/>
    <property type="evidence" value="ECO:0007669"/>
    <property type="project" value="TreeGrafter"/>
</dbReference>
<name>A0AAE9Y8S1_9ACTN</name>
<evidence type="ECO:0000313" key="7">
    <source>
        <dbReference type="Proteomes" id="UP001216390"/>
    </source>
</evidence>
<keyword evidence="4" id="KW-0503">Monooxygenase</keyword>
<gene>
    <name evidence="6" type="ORF">PO878_08150</name>
</gene>